<evidence type="ECO:0000313" key="2">
    <source>
        <dbReference type="EMBL" id="KOG32618.1"/>
    </source>
</evidence>
<feature type="region of interest" description="Disordered" evidence="1">
    <location>
        <begin position="1"/>
        <end position="38"/>
    </location>
</feature>
<dbReference type="EMBL" id="LGUS01000182">
    <property type="protein sequence ID" value="KOG32618.1"/>
    <property type="molecule type" value="Genomic_DNA"/>
</dbReference>
<feature type="region of interest" description="Disordered" evidence="1">
    <location>
        <begin position="53"/>
        <end position="73"/>
    </location>
</feature>
<gene>
    <name evidence="2" type="ORF">ADK37_26485</name>
</gene>
<comment type="caution">
    <text evidence="2">The sequence shown here is derived from an EMBL/GenBank/DDBJ whole genome shotgun (WGS) entry which is preliminary data.</text>
</comment>
<protein>
    <submittedName>
        <fullName evidence="2">Uncharacterized protein</fullName>
    </submittedName>
</protein>
<dbReference type="RefSeq" id="WP_053192289.1">
    <property type="nucleotide sequence ID" value="NZ_KQ949009.1"/>
</dbReference>
<evidence type="ECO:0000313" key="3">
    <source>
        <dbReference type="Proteomes" id="UP000037251"/>
    </source>
</evidence>
<dbReference type="STRING" id="67356.AQJ84_39580"/>
<feature type="compositionally biased region" description="Basic and acidic residues" evidence="1">
    <location>
        <begin position="56"/>
        <end position="67"/>
    </location>
</feature>
<accession>A0A0L8L305</accession>
<dbReference type="PATRIC" id="fig|67356.5.peg.5675"/>
<proteinExistence type="predicted"/>
<keyword evidence="3" id="KW-1185">Reference proteome</keyword>
<name>A0A0L8L305_9ACTN</name>
<dbReference type="AlphaFoldDB" id="A0A0L8L305"/>
<sequence>MTGDEQYPSCGRAEAARGHEDTGPAAAAGHRSAGGGERGLAEVWAEALGVPFEPVRGGDRRREDGTRRAATRLVTAPWQRCAESSGG</sequence>
<reference evidence="3" key="1">
    <citation type="submission" date="2015-07" db="EMBL/GenBank/DDBJ databases">
        <authorList>
            <person name="Ju K.-S."/>
            <person name="Doroghazi J.R."/>
            <person name="Metcalf W.W."/>
        </authorList>
    </citation>
    <scope>NUCLEOTIDE SEQUENCE [LARGE SCALE GENOMIC DNA]</scope>
    <source>
        <strain evidence="3">NRRL 2290</strain>
    </source>
</reference>
<evidence type="ECO:0000256" key="1">
    <source>
        <dbReference type="SAM" id="MobiDB-lite"/>
    </source>
</evidence>
<dbReference type="Proteomes" id="UP000037251">
    <property type="component" value="Unassembled WGS sequence"/>
</dbReference>
<organism evidence="2 3">
    <name type="scientific">Streptomyces resistomycificus</name>
    <dbReference type="NCBI Taxonomy" id="67356"/>
    <lineage>
        <taxon>Bacteria</taxon>
        <taxon>Bacillati</taxon>
        <taxon>Actinomycetota</taxon>
        <taxon>Actinomycetes</taxon>
        <taxon>Kitasatosporales</taxon>
        <taxon>Streptomycetaceae</taxon>
        <taxon>Streptomyces</taxon>
        <taxon>Streptomyces aurantiacus group</taxon>
    </lineage>
</organism>